<dbReference type="GO" id="GO:0046677">
    <property type="term" value="P:response to antibiotic"/>
    <property type="evidence" value="ECO:0007669"/>
    <property type="project" value="InterPro"/>
</dbReference>
<dbReference type="NCBIfam" id="NF033082">
    <property type="entry name" value="AAC_3"/>
    <property type="match status" value="1"/>
</dbReference>
<name>A0A1H9V439_9ACTN</name>
<protein>
    <submittedName>
        <fullName evidence="4">Aminoglycoside 3-N-acetyltransferase</fullName>
    </submittedName>
</protein>
<accession>A0A1H9V439</accession>
<dbReference type="GO" id="GO:0008080">
    <property type="term" value="F:N-acetyltransferase activity"/>
    <property type="evidence" value="ECO:0007669"/>
    <property type="project" value="InterPro"/>
</dbReference>
<keyword evidence="2 4" id="KW-0808">Transferase</keyword>
<proteinExistence type="inferred from homology"/>
<dbReference type="PANTHER" id="PTHR11104">
    <property type="entry name" value="AMINOGLYCOSIDE N3-ACETYLTRANSFERASE"/>
    <property type="match status" value="1"/>
</dbReference>
<evidence type="ECO:0000313" key="4">
    <source>
        <dbReference type="EMBL" id="SES16321.1"/>
    </source>
</evidence>
<dbReference type="InterPro" id="IPR003679">
    <property type="entry name" value="Amioglycoside_AcTrfase"/>
</dbReference>
<dbReference type="EMBL" id="FOGO01000010">
    <property type="protein sequence ID" value="SES16321.1"/>
    <property type="molecule type" value="Genomic_DNA"/>
</dbReference>
<gene>
    <name evidence="4" type="ORF">SAMN05421870_110118</name>
</gene>
<evidence type="ECO:0000256" key="2">
    <source>
        <dbReference type="ARBA" id="ARBA00022679"/>
    </source>
</evidence>
<evidence type="ECO:0000256" key="3">
    <source>
        <dbReference type="ARBA" id="ARBA00023315"/>
    </source>
</evidence>
<dbReference type="PANTHER" id="PTHR11104:SF0">
    <property type="entry name" value="SPBETA PROPHAGE-DERIVED AMINOGLYCOSIDE N(3')-ACETYLTRANSFERASE-LIKE PROTEIN YOKD"/>
    <property type="match status" value="1"/>
</dbReference>
<sequence>MDERALLARSGGPVTRSRLVRELAALGLRPGDTVMFHTALSALGYVPGGPLTVVAALREVLGARGTLLVYSGWNDAPPQDFTTWPAPWQQAVRAEHPAYDPELSEGTHDNGRLPEALRRLPGARRTRHPDSFAALGAAAEALVGEVPWDDPYGAAGPLGRLVAAGGRVLLLGAPLDTLTVLHHAEALARAPGKRHLRYEVPVLGPDGARVWQSYWDIDTEDEAFAYGQAVPEGVWPFTVIAREALAEGIGLRGRVGAAESHLFEAAELVHFGVRWIERNITRE</sequence>
<dbReference type="OrthoDB" id="7330654at2"/>
<comment type="similarity">
    <text evidence="1">Belongs to the antibiotic N-acetyltransferase family.</text>
</comment>
<evidence type="ECO:0000313" key="5">
    <source>
        <dbReference type="Proteomes" id="UP000182841"/>
    </source>
</evidence>
<dbReference type="Proteomes" id="UP000182841">
    <property type="component" value="Unassembled WGS sequence"/>
</dbReference>
<keyword evidence="5" id="KW-1185">Reference proteome</keyword>
<dbReference type="Pfam" id="PF02522">
    <property type="entry name" value="Antibiotic_NAT"/>
    <property type="match status" value="1"/>
</dbReference>
<dbReference type="InterPro" id="IPR028345">
    <property type="entry name" value="Antibiotic_NAT-like"/>
</dbReference>
<dbReference type="AlphaFoldDB" id="A0A1H9V439"/>
<dbReference type="SUPFAM" id="SSF110710">
    <property type="entry name" value="TTHA0583/YokD-like"/>
    <property type="match status" value="1"/>
</dbReference>
<keyword evidence="3" id="KW-0012">Acyltransferase</keyword>
<evidence type="ECO:0000256" key="1">
    <source>
        <dbReference type="ARBA" id="ARBA00006383"/>
    </source>
</evidence>
<organism evidence="4 5">
    <name type="scientific">Streptomyces qinglanensis</name>
    <dbReference type="NCBI Taxonomy" id="943816"/>
    <lineage>
        <taxon>Bacteria</taxon>
        <taxon>Bacillati</taxon>
        <taxon>Actinomycetota</taxon>
        <taxon>Actinomycetes</taxon>
        <taxon>Kitasatosporales</taxon>
        <taxon>Streptomycetaceae</taxon>
        <taxon>Streptomyces</taxon>
    </lineage>
</organism>
<reference evidence="5" key="1">
    <citation type="submission" date="2016-10" db="EMBL/GenBank/DDBJ databases">
        <authorList>
            <person name="Varghese N."/>
            <person name="Submissions S."/>
        </authorList>
    </citation>
    <scope>NUCLEOTIDE SEQUENCE [LARGE SCALE GENOMIC DNA]</scope>
    <source>
        <strain evidence="5">CGMCC 4.6825</strain>
    </source>
</reference>
<dbReference type="RefSeq" id="WP_075001944.1">
    <property type="nucleotide sequence ID" value="NZ_FOGO01000010.1"/>
</dbReference>